<dbReference type="GO" id="GO:0016491">
    <property type="term" value="F:oxidoreductase activity"/>
    <property type="evidence" value="ECO:0007669"/>
    <property type="project" value="UniProtKB-KW"/>
</dbReference>
<keyword evidence="3" id="KW-0560">Oxidoreductase</keyword>
<dbReference type="SMART" id="SM00822">
    <property type="entry name" value="PKS_KR"/>
    <property type="match status" value="1"/>
</dbReference>
<gene>
    <name evidence="3" type="ORF">ACFFQA_33000</name>
</gene>
<dbReference type="PRINTS" id="PR00081">
    <property type="entry name" value="GDHRDH"/>
</dbReference>
<name>A0ABV6A6I6_9PSEU</name>
<dbReference type="PANTHER" id="PTHR42760">
    <property type="entry name" value="SHORT-CHAIN DEHYDROGENASES/REDUCTASES FAMILY MEMBER"/>
    <property type="match status" value="1"/>
</dbReference>
<accession>A0ABV6A6I6</accession>
<organism evidence="3 4">
    <name type="scientific">Allokutzneria oryzae</name>
    <dbReference type="NCBI Taxonomy" id="1378989"/>
    <lineage>
        <taxon>Bacteria</taxon>
        <taxon>Bacillati</taxon>
        <taxon>Actinomycetota</taxon>
        <taxon>Actinomycetes</taxon>
        <taxon>Pseudonocardiales</taxon>
        <taxon>Pseudonocardiaceae</taxon>
        <taxon>Allokutzneria</taxon>
    </lineage>
</organism>
<dbReference type="EMBL" id="JBHLZU010000027">
    <property type="protein sequence ID" value="MFB9908781.1"/>
    <property type="molecule type" value="Genomic_DNA"/>
</dbReference>
<feature type="domain" description="Ketoreductase" evidence="2">
    <location>
        <begin position="13"/>
        <end position="197"/>
    </location>
</feature>
<evidence type="ECO:0000259" key="2">
    <source>
        <dbReference type="SMART" id="SM00822"/>
    </source>
</evidence>
<dbReference type="RefSeq" id="WP_377860784.1">
    <property type="nucleotide sequence ID" value="NZ_JBHLZU010000027.1"/>
</dbReference>
<dbReference type="InterPro" id="IPR002347">
    <property type="entry name" value="SDR_fam"/>
</dbReference>
<evidence type="ECO:0000256" key="1">
    <source>
        <dbReference type="ARBA" id="ARBA00006484"/>
    </source>
</evidence>
<evidence type="ECO:0000313" key="3">
    <source>
        <dbReference type="EMBL" id="MFB9908781.1"/>
    </source>
</evidence>
<evidence type="ECO:0000313" key="4">
    <source>
        <dbReference type="Proteomes" id="UP001589693"/>
    </source>
</evidence>
<keyword evidence="4" id="KW-1185">Reference proteome</keyword>
<comment type="similarity">
    <text evidence="1">Belongs to the short-chain dehydrogenases/reductases (SDR) family.</text>
</comment>
<proteinExistence type="inferred from homology"/>
<comment type="caution">
    <text evidence="3">The sequence shown here is derived from an EMBL/GenBank/DDBJ whole genome shotgun (WGS) entry which is preliminary data.</text>
</comment>
<sequence length="274" mass="28190">MSVPLSLFSLEGRTALVTGASRGIGRAIALAYAEAGADVALLARSTDALREVAELVEKLGRQAVVLTCDVGEEDQVRAAVADTVSQLGRLDVLVNNAGGFGFAGPFLDLRAEDWARAIRLNLDSVVYFCRAAGRVMVRQGSGSVINIGSVSGVGGVPMLSHYAAVKAATASLTRSLAAEWAASGVRVNCVVPGWITTELTKAMSGQQEISDGLLRAVPAGRWGDPEDVVGAAVYLASDAAKLTTGSCLTLDGGMTSTIGGPTLVDLLAMGRIEV</sequence>
<dbReference type="Gene3D" id="3.40.50.720">
    <property type="entry name" value="NAD(P)-binding Rossmann-like Domain"/>
    <property type="match status" value="1"/>
</dbReference>
<dbReference type="SUPFAM" id="SSF51735">
    <property type="entry name" value="NAD(P)-binding Rossmann-fold domains"/>
    <property type="match status" value="1"/>
</dbReference>
<dbReference type="PRINTS" id="PR00080">
    <property type="entry name" value="SDRFAMILY"/>
</dbReference>
<reference evidence="3 4" key="1">
    <citation type="submission" date="2024-09" db="EMBL/GenBank/DDBJ databases">
        <authorList>
            <person name="Sun Q."/>
            <person name="Mori K."/>
        </authorList>
    </citation>
    <scope>NUCLEOTIDE SEQUENCE [LARGE SCALE GENOMIC DNA]</scope>
    <source>
        <strain evidence="3 4">TBRC 7907</strain>
    </source>
</reference>
<dbReference type="InterPro" id="IPR036291">
    <property type="entry name" value="NAD(P)-bd_dom_sf"/>
</dbReference>
<dbReference type="Proteomes" id="UP001589693">
    <property type="component" value="Unassembled WGS sequence"/>
</dbReference>
<dbReference type="InterPro" id="IPR057326">
    <property type="entry name" value="KR_dom"/>
</dbReference>
<protein>
    <submittedName>
        <fullName evidence="3">SDR family NAD(P)-dependent oxidoreductase</fullName>
        <ecNumber evidence="3">1.1.1.-</ecNumber>
    </submittedName>
</protein>
<dbReference type="Pfam" id="PF13561">
    <property type="entry name" value="adh_short_C2"/>
    <property type="match status" value="1"/>
</dbReference>
<dbReference type="EC" id="1.1.1.-" evidence="3"/>
<dbReference type="NCBIfam" id="NF005559">
    <property type="entry name" value="PRK07231.1"/>
    <property type="match status" value="1"/>
</dbReference>